<organism evidence="10 11">
    <name type="scientific">Candidatus Falkowbacteria bacterium CG10_big_fil_rev_8_21_14_0_10_39_9</name>
    <dbReference type="NCBI Taxonomy" id="1974566"/>
    <lineage>
        <taxon>Bacteria</taxon>
        <taxon>Candidatus Falkowiibacteriota</taxon>
    </lineage>
</organism>
<dbReference type="UniPathway" id="UPA00164"/>
<evidence type="ECO:0000313" key="11">
    <source>
        <dbReference type="Proteomes" id="UP000228900"/>
    </source>
</evidence>
<keyword evidence="5 7" id="KW-0808">Transferase</keyword>
<dbReference type="Gene3D" id="3.40.50.2000">
    <property type="entry name" value="Glycogen Phosphorylase B"/>
    <property type="match status" value="2"/>
</dbReference>
<evidence type="ECO:0000256" key="7">
    <source>
        <dbReference type="HAMAP-Rule" id="MF_00484"/>
    </source>
</evidence>
<feature type="domain" description="Glycosyl transferase family 1" evidence="8">
    <location>
        <begin position="294"/>
        <end position="460"/>
    </location>
</feature>
<sequence>MANKLKIVHIASEVAPFSKTGGLGDVSRSLPKAQNRLGHDVLIITPLYGQVIDIEKHDLEPVFENVKIYLNSVDEVEVSYWKGYLMEDLPVYFVECKKYFSKKKKIYGSSHENARFLVFAVAALKLLSLLKFKADIVHCHDWQTGLIPFYLKNDFRYSKTLKKARTIFTIHNLIFQLGHNWWDVPLADRDYGRRRLPHLDDPAIENINFAKRAILSADIINTVSEQYRDEIMTKRFGQDLQRILKNRSDHLFGIINGIDYHAYNPENDTSLFRNYNAEKISGKIENKKALQKKFGLPADPKIPLLCATSRVTFQKGFEQIIRLLPQFLRLEVQFVIIGSGDKKYIKELLKIARQYPKKLVVIPSHEENQKYETLVYAGSDFFLLPSVHEPCGINQLIALRYGCIPIVREVGGLYDTVSNYNPSTGSGSGFTFKGEDDFSFYSAVIRGLENYRHLDSWKKLIKKAMEESNSWEISAKKYIKLYRKVMKLKIKNNYGK</sequence>
<reference evidence="11" key="1">
    <citation type="submission" date="2017-09" db="EMBL/GenBank/DDBJ databases">
        <title>Depth-based differentiation of microbial function through sediment-hosted aquifers and enrichment of novel symbionts in the deep terrestrial subsurface.</title>
        <authorList>
            <person name="Probst A.J."/>
            <person name="Ladd B."/>
            <person name="Jarett J.K."/>
            <person name="Geller-Mcgrath D.E."/>
            <person name="Sieber C.M.K."/>
            <person name="Emerson J.B."/>
            <person name="Anantharaman K."/>
            <person name="Thomas B.C."/>
            <person name="Malmstrom R."/>
            <person name="Stieglmeier M."/>
            <person name="Klingl A."/>
            <person name="Woyke T."/>
            <person name="Ryan C.M."/>
            <person name="Banfield J.F."/>
        </authorList>
    </citation>
    <scope>NUCLEOTIDE SEQUENCE [LARGE SCALE GENOMIC DNA]</scope>
</reference>
<evidence type="ECO:0000259" key="9">
    <source>
        <dbReference type="Pfam" id="PF08323"/>
    </source>
</evidence>
<dbReference type="GO" id="GO:0004373">
    <property type="term" value="F:alpha-1,4-glucan glucosyltransferase (UDP-glucose donor) activity"/>
    <property type="evidence" value="ECO:0007669"/>
    <property type="project" value="InterPro"/>
</dbReference>
<dbReference type="EMBL" id="PFAQ01000028">
    <property type="protein sequence ID" value="PIT94936.1"/>
    <property type="molecule type" value="Genomic_DNA"/>
</dbReference>
<dbReference type="PANTHER" id="PTHR45825">
    <property type="entry name" value="GRANULE-BOUND STARCH SYNTHASE 1, CHLOROPLASTIC/AMYLOPLASTIC"/>
    <property type="match status" value="1"/>
</dbReference>
<dbReference type="Pfam" id="PF08323">
    <property type="entry name" value="Glyco_transf_5"/>
    <property type="match status" value="1"/>
</dbReference>
<dbReference type="InterPro" id="IPR013534">
    <property type="entry name" value="Starch_synth_cat_dom"/>
</dbReference>
<dbReference type="EC" id="2.4.1.21" evidence="7"/>
<comment type="similarity">
    <text evidence="3 7">Belongs to the glycosyltransferase 1 family. Bacterial/plant glycogen synthase subfamily.</text>
</comment>
<name>A0A2M6WQB2_9BACT</name>
<dbReference type="GO" id="GO:0005978">
    <property type="term" value="P:glycogen biosynthetic process"/>
    <property type="evidence" value="ECO:0007669"/>
    <property type="project" value="UniProtKB-UniRule"/>
</dbReference>
<comment type="caution">
    <text evidence="10">The sequence shown here is derived from an EMBL/GenBank/DDBJ whole genome shotgun (WGS) entry which is preliminary data.</text>
</comment>
<evidence type="ECO:0000259" key="8">
    <source>
        <dbReference type="Pfam" id="PF00534"/>
    </source>
</evidence>
<evidence type="ECO:0000256" key="3">
    <source>
        <dbReference type="ARBA" id="ARBA00010281"/>
    </source>
</evidence>
<evidence type="ECO:0000256" key="4">
    <source>
        <dbReference type="ARBA" id="ARBA00022676"/>
    </source>
</evidence>
<dbReference type="AlphaFoldDB" id="A0A2M6WQB2"/>
<dbReference type="Pfam" id="PF00534">
    <property type="entry name" value="Glycos_transf_1"/>
    <property type="match status" value="1"/>
</dbReference>
<evidence type="ECO:0000256" key="2">
    <source>
        <dbReference type="ARBA" id="ARBA00002764"/>
    </source>
</evidence>
<comment type="catalytic activity">
    <reaction evidence="1 7">
        <text>[(1-&gt;4)-alpha-D-glucosyl](n) + ADP-alpha-D-glucose = [(1-&gt;4)-alpha-D-glucosyl](n+1) + ADP + H(+)</text>
        <dbReference type="Rhea" id="RHEA:18189"/>
        <dbReference type="Rhea" id="RHEA-COMP:9584"/>
        <dbReference type="Rhea" id="RHEA-COMP:9587"/>
        <dbReference type="ChEBI" id="CHEBI:15378"/>
        <dbReference type="ChEBI" id="CHEBI:15444"/>
        <dbReference type="ChEBI" id="CHEBI:57498"/>
        <dbReference type="ChEBI" id="CHEBI:456216"/>
        <dbReference type="EC" id="2.4.1.21"/>
    </reaction>
</comment>
<feature type="binding site" evidence="7">
    <location>
        <position position="19"/>
    </location>
    <ligand>
        <name>ADP-alpha-D-glucose</name>
        <dbReference type="ChEBI" id="CHEBI:57498"/>
    </ligand>
</feature>
<protein>
    <recommendedName>
        <fullName evidence="7">Glycogen synthase</fullName>
        <ecNumber evidence="7">2.4.1.21</ecNumber>
    </recommendedName>
    <alternativeName>
        <fullName evidence="7">Starch [bacterial glycogen] synthase</fullName>
    </alternativeName>
</protein>
<keyword evidence="4 7" id="KW-0328">Glycosyltransferase</keyword>
<comment type="function">
    <text evidence="2 7">Synthesizes alpha-1,4-glucan chains using ADP-glucose.</text>
</comment>
<dbReference type="InterPro" id="IPR011835">
    <property type="entry name" value="GS/SS"/>
</dbReference>
<dbReference type="GO" id="GO:0009011">
    <property type="term" value="F:alpha-1,4-glucan glucosyltransferase (ADP-glucose donor) activity"/>
    <property type="evidence" value="ECO:0007669"/>
    <property type="project" value="UniProtKB-UniRule"/>
</dbReference>
<evidence type="ECO:0000256" key="5">
    <source>
        <dbReference type="ARBA" id="ARBA00022679"/>
    </source>
</evidence>
<evidence type="ECO:0000256" key="6">
    <source>
        <dbReference type="ARBA" id="ARBA00023056"/>
    </source>
</evidence>
<dbReference type="InterPro" id="IPR001296">
    <property type="entry name" value="Glyco_trans_1"/>
</dbReference>
<dbReference type="Proteomes" id="UP000228900">
    <property type="component" value="Unassembled WGS sequence"/>
</dbReference>
<feature type="domain" description="Starch synthase catalytic" evidence="9">
    <location>
        <begin position="6"/>
        <end position="245"/>
    </location>
</feature>
<keyword evidence="6 7" id="KW-0320">Glycogen biosynthesis</keyword>
<dbReference type="CDD" id="cd03791">
    <property type="entry name" value="GT5_Glycogen_synthase_DULL1-like"/>
    <property type="match status" value="1"/>
</dbReference>
<evidence type="ECO:0000313" key="10">
    <source>
        <dbReference type="EMBL" id="PIT94936.1"/>
    </source>
</evidence>
<evidence type="ECO:0000256" key="1">
    <source>
        <dbReference type="ARBA" id="ARBA00001478"/>
    </source>
</evidence>
<proteinExistence type="inferred from homology"/>
<dbReference type="PANTHER" id="PTHR45825:SF11">
    <property type="entry name" value="ALPHA AMYLASE DOMAIN-CONTAINING PROTEIN"/>
    <property type="match status" value="1"/>
</dbReference>
<dbReference type="NCBIfam" id="TIGR02095">
    <property type="entry name" value="glgA"/>
    <property type="match status" value="1"/>
</dbReference>
<accession>A0A2M6WQB2</accession>
<dbReference type="HAMAP" id="MF_00484">
    <property type="entry name" value="Glycogen_synth"/>
    <property type="match status" value="1"/>
</dbReference>
<comment type="pathway">
    <text evidence="7">Glycan biosynthesis; glycogen biosynthesis.</text>
</comment>
<dbReference type="SUPFAM" id="SSF53756">
    <property type="entry name" value="UDP-Glycosyltransferase/glycogen phosphorylase"/>
    <property type="match status" value="1"/>
</dbReference>
<gene>
    <name evidence="7" type="primary">glgA</name>
    <name evidence="10" type="ORF">COT98_01670</name>
</gene>